<comment type="caution">
    <text evidence="1">The sequence shown here is derived from an EMBL/GenBank/DDBJ whole genome shotgun (WGS) entry which is preliminary data.</text>
</comment>
<dbReference type="Proteomes" id="UP000034098">
    <property type="component" value="Unassembled WGS sequence"/>
</dbReference>
<proteinExistence type="predicted"/>
<dbReference type="OrthoDB" id="3215033at2"/>
<evidence type="ECO:0000313" key="2">
    <source>
        <dbReference type="Proteomes" id="UP000034098"/>
    </source>
</evidence>
<dbReference type="AlphaFoldDB" id="A0A0M2HCN8"/>
<dbReference type="RefSeq" id="WP_045297270.1">
    <property type="nucleotide sequence ID" value="NZ_JYJA01000027.1"/>
</dbReference>
<sequence>MRRSEFQRAVSDEFGARANAVVTDLYLSKVGGRTAAEAIDAGVDPREVWLALCEELEVPAERRYGVGRLEPRRR</sequence>
<gene>
    <name evidence="1" type="ORF">RS82_00938</name>
</gene>
<name>A0A0M2HCN8_MICTR</name>
<accession>A0A0M2HCN8</accession>
<dbReference type="EMBL" id="JYJA01000027">
    <property type="protein sequence ID" value="KJL44295.1"/>
    <property type="molecule type" value="Genomic_DNA"/>
</dbReference>
<dbReference type="InterPro" id="IPR021408">
    <property type="entry name" value="DUF3046"/>
</dbReference>
<dbReference type="PATRIC" id="fig|69370.6.peg.969"/>
<evidence type="ECO:0008006" key="3">
    <source>
        <dbReference type="Google" id="ProtNLM"/>
    </source>
</evidence>
<evidence type="ECO:0000313" key="1">
    <source>
        <dbReference type="EMBL" id="KJL44295.1"/>
    </source>
</evidence>
<reference evidence="1 2" key="1">
    <citation type="submission" date="2015-02" db="EMBL/GenBank/DDBJ databases">
        <title>Draft genome sequences of ten Microbacterium spp. with emphasis on heavy metal contaminated environments.</title>
        <authorList>
            <person name="Corretto E."/>
        </authorList>
    </citation>
    <scope>NUCLEOTIDE SEQUENCE [LARGE SCALE GENOMIC DNA]</scope>
    <source>
        <strain evidence="1 2">DSM 8608</strain>
    </source>
</reference>
<organism evidence="1 2">
    <name type="scientific">Microbacterium trichothecenolyticum</name>
    <name type="common">Aureobacterium trichothecenolyticum</name>
    <dbReference type="NCBI Taxonomy" id="69370"/>
    <lineage>
        <taxon>Bacteria</taxon>
        <taxon>Bacillati</taxon>
        <taxon>Actinomycetota</taxon>
        <taxon>Actinomycetes</taxon>
        <taxon>Micrococcales</taxon>
        <taxon>Microbacteriaceae</taxon>
        <taxon>Microbacterium</taxon>
    </lineage>
</organism>
<dbReference type="Pfam" id="PF11248">
    <property type="entry name" value="DUF3046"/>
    <property type="match status" value="1"/>
</dbReference>
<protein>
    <recommendedName>
        <fullName evidence="3">DUF3046 family protein</fullName>
    </recommendedName>
</protein>
<keyword evidence="2" id="KW-1185">Reference proteome</keyword>